<evidence type="ECO:0000313" key="1">
    <source>
        <dbReference type="EMBL" id="JAE00061.1"/>
    </source>
</evidence>
<reference evidence="1" key="1">
    <citation type="submission" date="2014-09" db="EMBL/GenBank/DDBJ databases">
        <authorList>
            <person name="Magalhaes I.L.F."/>
            <person name="Oliveira U."/>
            <person name="Santos F.R."/>
            <person name="Vidigal T.H.D.A."/>
            <person name="Brescovit A.D."/>
            <person name="Santos A.J."/>
        </authorList>
    </citation>
    <scope>NUCLEOTIDE SEQUENCE</scope>
    <source>
        <tissue evidence="1">Shoot tissue taken approximately 20 cm above the soil surface</tissue>
    </source>
</reference>
<name>A0A0A9EQB6_ARUDO</name>
<proteinExistence type="predicted"/>
<dbReference type="EMBL" id="GBRH01197835">
    <property type="protein sequence ID" value="JAE00061.1"/>
    <property type="molecule type" value="Transcribed_RNA"/>
</dbReference>
<accession>A0A0A9EQB6</accession>
<reference evidence="1" key="2">
    <citation type="journal article" date="2015" name="Data Brief">
        <title>Shoot transcriptome of the giant reed, Arundo donax.</title>
        <authorList>
            <person name="Barrero R.A."/>
            <person name="Guerrero F.D."/>
            <person name="Moolhuijzen P."/>
            <person name="Goolsby J.A."/>
            <person name="Tidwell J."/>
            <person name="Bellgard S.E."/>
            <person name="Bellgard M.I."/>
        </authorList>
    </citation>
    <scope>NUCLEOTIDE SEQUENCE</scope>
    <source>
        <tissue evidence="1">Shoot tissue taken approximately 20 cm above the soil surface</tissue>
    </source>
</reference>
<sequence length="30" mass="3649">MTIRLVLFKPYLKLTCSNYQKLSMISWEEL</sequence>
<dbReference type="AlphaFoldDB" id="A0A0A9EQB6"/>
<organism evidence="1">
    <name type="scientific">Arundo donax</name>
    <name type="common">Giant reed</name>
    <name type="synonym">Donax arundinaceus</name>
    <dbReference type="NCBI Taxonomy" id="35708"/>
    <lineage>
        <taxon>Eukaryota</taxon>
        <taxon>Viridiplantae</taxon>
        <taxon>Streptophyta</taxon>
        <taxon>Embryophyta</taxon>
        <taxon>Tracheophyta</taxon>
        <taxon>Spermatophyta</taxon>
        <taxon>Magnoliopsida</taxon>
        <taxon>Liliopsida</taxon>
        <taxon>Poales</taxon>
        <taxon>Poaceae</taxon>
        <taxon>PACMAD clade</taxon>
        <taxon>Arundinoideae</taxon>
        <taxon>Arundineae</taxon>
        <taxon>Arundo</taxon>
    </lineage>
</organism>
<protein>
    <submittedName>
        <fullName evidence="1">Uncharacterized protein</fullName>
    </submittedName>
</protein>